<comment type="subcellular location">
    <subcellularLocation>
        <location evidence="1">Cell membrane</location>
        <topology evidence="1">Multi-pass membrane protein</topology>
    </subcellularLocation>
</comment>
<feature type="region of interest" description="Disordered" evidence="6">
    <location>
        <begin position="390"/>
        <end position="409"/>
    </location>
</feature>
<feature type="transmembrane region" description="Helical" evidence="7">
    <location>
        <begin position="311"/>
        <end position="340"/>
    </location>
</feature>
<evidence type="ECO:0008006" key="9">
    <source>
        <dbReference type="Google" id="ProtNLM"/>
    </source>
</evidence>
<evidence type="ECO:0000256" key="3">
    <source>
        <dbReference type="ARBA" id="ARBA00022692"/>
    </source>
</evidence>
<feature type="compositionally biased region" description="Low complexity" evidence="6">
    <location>
        <begin position="391"/>
        <end position="400"/>
    </location>
</feature>
<feature type="transmembrane region" description="Helical" evidence="7">
    <location>
        <begin position="84"/>
        <end position="105"/>
    </location>
</feature>
<accession>A0AAU7ATR4</accession>
<evidence type="ECO:0000256" key="2">
    <source>
        <dbReference type="ARBA" id="ARBA00022475"/>
    </source>
</evidence>
<dbReference type="InterPro" id="IPR001851">
    <property type="entry name" value="ABC_transp_permease"/>
</dbReference>
<dbReference type="EMBL" id="CP114014">
    <property type="protein sequence ID" value="XAY04734.1"/>
    <property type="molecule type" value="Genomic_DNA"/>
</dbReference>
<keyword evidence="2" id="KW-1003">Cell membrane</keyword>
<evidence type="ECO:0000256" key="5">
    <source>
        <dbReference type="ARBA" id="ARBA00023136"/>
    </source>
</evidence>
<evidence type="ECO:0000256" key="1">
    <source>
        <dbReference type="ARBA" id="ARBA00004651"/>
    </source>
</evidence>
<gene>
    <name evidence="8" type="ORF">DSM112329_01570</name>
</gene>
<dbReference type="KEGG" id="parq:DSM112329_01570"/>
<feature type="transmembrane region" description="Helical" evidence="7">
    <location>
        <begin position="55"/>
        <end position="72"/>
    </location>
</feature>
<feature type="transmembrane region" description="Helical" evidence="7">
    <location>
        <begin position="226"/>
        <end position="245"/>
    </location>
</feature>
<reference evidence="8" key="1">
    <citation type="submission" date="2022-12" db="EMBL/GenBank/DDBJ databases">
        <title>Paraconexibacter alkalitolerans sp. nov. and Baekduia alba sp. nov., isolated from soil and emended description of the genera Paraconexibacter (Chun et al., 2020) and Baekduia (An et al., 2020).</title>
        <authorList>
            <person name="Vieira S."/>
            <person name="Huber K.J."/>
            <person name="Geppert A."/>
            <person name="Wolf J."/>
            <person name="Neumann-Schaal M."/>
            <person name="Muesken M."/>
            <person name="Overmann J."/>
        </authorList>
    </citation>
    <scope>NUCLEOTIDE SEQUENCE</scope>
    <source>
        <strain evidence="8">AEG42_29</strain>
    </source>
</reference>
<dbReference type="PANTHER" id="PTHR47089">
    <property type="entry name" value="ABC TRANSPORTER, PERMEASE PROTEIN"/>
    <property type="match status" value="1"/>
</dbReference>
<evidence type="ECO:0000256" key="4">
    <source>
        <dbReference type="ARBA" id="ARBA00022989"/>
    </source>
</evidence>
<keyword evidence="5 7" id="KW-0472">Membrane</keyword>
<feature type="transmembrane region" description="Helical" evidence="7">
    <location>
        <begin position="360"/>
        <end position="383"/>
    </location>
</feature>
<dbReference type="CDD" id="cd06580">
    <property type="entry name" value="TM_PBP1_transp_TpRbsC_like"/>
    <property type="match status" value="1"/>
</dbReference>
<feature type="transmembrane region" description="Helical" evidence="7">
    <location>
        <begin position="141"/>
        <end position="159"/>
    </location>
</feature>
<feature type="transmembrane region" description="Helical" evidence="7">
    <location>
        <begin position="171"/>
        <end position="190"/>
    </location>
</feature>
<proteinExistence type="predicted"/>
<organism evidence="8">
    <name type="scientific">Paraconexibacter sp. AEG42_29</name>
    <dbReference type="NCBI Taxonomy" id="2997339"/>
    <lineage>
        <taxon>Bacteria</taxon>
        <taxon>Bacillati</taxon>
        <taxon>Actinomycetota</taxon>
        <taxon>Thermoleophilia</taxon>
        <taxon>Solirubrobacterales</taxon>
        <taxon>Paraconexibacteraceae</taxon>
        <taxon>Paraconexibacter</taxon>
    </lineage>
</organism>
<dbReference type="GO" id="GO:0005886">
    <property type="term" value="C:plasma membrane"/>
    <property type="evidence" value="ECO:0007669"/>
    <property type="project" value="UniProtKB-SubCell"/>
</dbReference>
<evidence type="ECO:0000256" key="6">
    <source>
        <dbReference type="SAM" id="MobiDB-lite"/>
    </source>
</evidence>
<dbReference type="GO" id="GO:0022857">
    <property type="term" value="F:transmembrane transporter activity"/>
    <property type="evidence" value="ECO:0007669"/>
    <property type="project" value="InterPro"/>
</dbReference>
<dbReference type="AlphaFoldDB" id="A0AAU7ATR4"/>
<feature type="transmembrane region" description="Helical" evidence="7">
    <location>
        <begin position="117"/>
        <end position="135"/>
    </location>
</feature>
<evidence type="ECO:0000313" key="8">
    <source>
        <dbReference type="EMBL" id="XAY04734.1"/>
    </source>
</evidence>
<evidence type="ECO:0000256" key="7">
    <source>
        <dbReference type="SAM" id="Phobius"/>
    </source>
</evidence>
<dbReference type="Pfam" id="PF02653">
    <property type="entry name" value="BPD_transp_2"/>
    <property type="match status" value="1"/>
</dbReference>
<name>A0AAU7ATR4_9ACTN</name>
<feature type="transmembrane region" description="Helical" evidence="7">
    <location>
        <begin position="27"/>
        <end position="48"/>
    </location>
</feature>
<keyword evidence="3 7" id="KW-0812">Transmembrane</keyword>
<dbReference type="PANTHER" id="PTHR47089:SF1">
    <property type="entry name" value="GUANOSINE ABC TRANSPORTER PERMEASE PROTEIN NUPP"/>
    <property type="match status" value="1"/>
</dbReference>
<protein>
    <recommendedName>
        <fullName evidence="9">ABC transporter permease</fullName>
    </recommendedName>
</protein>
<keyword evidence="4 7" id="KW-1133">Transmembrane helix</keyword>
<sequence>METPQAPEAPKAGAASRLTSHLSIGGIVAPLITLVFAFFVAGLVVLASGADPFEIYKAIFNGAGLNWLLPWLSEDDRPLAAANLQQTLINTGPLILCGLAVAYAFRAGLFNIGAQGQYTVGSIIAVYVASSWAGLPGWLHVVVAMALAALAGAAWGAIAGGLRAATGANEVITTIMLNYTALWIGVYLFGLGGPLQSDTQTSVPISNDVLTDARLPVFWGDKDLQGLHVGIFVAVLAAGVFWVLLNRSRLGFEARAVGFSPPAARSSGIGVGRTYVMTMGLCGLFAGLAGSLDVLGWQFHLATNDVQTSQVGFLGIAVALLGRNTAIGTCLAALLFGALLQGTNVRNFEAGTFDPNLAPNLTTVIQGLVVLLVSADVLLASVWRRRRARRGAPPDAVPAPTTLGQVPTA</sequence>